<keyword evidence="3 5" id="KW-0546">Nucleotide metabolism</keyword>
<dbReference type="InterPro" id="IPR033704">
    <property type="entry name" value="dUTPase_trimeric"/>
</dbReference>
<feature type="binding site" evidence="5">
    <location>
        <begin position="92"/>
        <end position="94"/>
    </location>
    <ligand>
        <name>substrate</name>
    </ligand>
</feature>
<dbReference type="HAMAP" id="MF_00116">
    <property type="entry name" value="dUTPase_bact"/>
    <property type="match status" value="1"/>
</dbReference>
<proteinExistence type="inferred from homology"/>
<evidence type="ECO:0000256" key="2">
    <source>
        <dbReference type="ARBA" id="ARBA00022801"/>
    </source>
</evidence>
<accession>A0ABY5EVJ5</accession>
<feature type="compositionally biased region" description="Polar residues" evidence="6">
    <location>
        <begin position="163"/>
        <end position="172"/>
    </location>
</feature>
<dbReference type="NCBIfam" id="TIGR00576">
    <property type="entry name" value="dut"/>
    <property type="match status" value="1"/>
</dbReference>
<feature type="binding site" evidence="5">
    <location>
        <begin position="109"/>
        <end position="111"/>
    </location>
    <ligand>
        <name>substrate</name>
    </ligand>
</feature>
<feature type="binding site" evidence="5">
    <location>
        <position position="105"/>
    </location>
    <ligand>
        <name>substrate</name>
    </ligand>
</feature>
<dbReference type="NCBIfam" id="NF001862">
    <property type="entry name" value="PRK00601.1"/>
    <property type="match status" value="1"/>
</dbReference>
<comment type="similarity">
    <text evidence="1 5">Belongs to the dUTPase family.</text>
</comment>
<feature type="region of interest" description="Disordered" evidence="6">
    <location>
        <begin position="1"/>
        <end position="23"/>
    </location>
</feature>
<gene>
    <name evidence="5 8" type="primary">dut</name>
    <name evidence="8" type="ORF">NMK50_08585</name>
</gene>
<comment type="pathway">
    <text evidence="5">Pyrimidine metabolism; dUMP biosynthesis; dUMP from dCTP (dUTP route): step 2/2.</text>
</comment>
<dbReference type="CDD" id="cd07557">
    <property type="entry name" value="trimeric_dUTPase"/>
    <property type="match status" value="1"/>
</dbReference>
<comment type="function">
    <text evidence="5">This enzyme is involved in nucleotide metabolism: it produces dUMP, the immediate precursor of thymidine nucleotides and it decreases the intracellular concentration of dUTP so that uracil cannot be incorporated into DNA.</text>
</comment>
<feature type="region of interest" description="Disordered" evidence="6">
    <location>
        <begin position="156"/>
        <end position="185"/>
    </location>
</feature>
<dbReference type="PANTHER" id="PTHR11241">
    <property type="entry name" value="DEOXYURIDINE 5'-TRIPHOSPHATE NUCLEOTIDOHYDROLASE"/>
    <property type="match status" value="1"/>
</dbReference>
<feature type="compositionally biased region" description="Polar residues" evidence="6">
    <location>
        <begin position="1"/>
        <end position="10"/>
    </location>
</feature>
<evidence type="ECO:0000256" key="5">
    <source>
        <dbReference type="HAMAP-Rule" id="MF_00116"/>
    </source>
</evidence>
<dbReference type="EC" id="3.6.1.23" evidence="5"/>
<comment type="cofactor">
    <cofactor evidence="5">
        <name>Mg(2+)</name>
        <dbReference type="ChEBI" id="CHEBI:18420"/>
    </cofactor>
</comment>
<dbReference type="EMBL" id="CP101114">
    <property type="protein sequence ID" value="UTO29431.1"/>
    <property type="molecule type" value="Genomic_DNA"/>
</dbReference>
<evidence type="ECO:0000313" key="9">
    <source>
        <dbReference type="Proteomes" id="UP001059475"/>
    </source>
</evidence>
<evidence type="ECO:0000313" key="8">
    <source>
        <dbReference type="EMBL" id="UTO29431.1"/>
    </source>
</evidence>
<evidence type="ECO:0000259" key="7">
    <source>
        <dbReference type="Pfam" id="PF00692"/>
    </source>
</evidence>
<dbReference type="RefSeq" id="WP_254771227.1">
    <property type="nucleotide sequence ID" value="NZ_CP101114.1"/>
</dbReference>
<reference evidence="8" key="1">
    <citation type="submission" date="2022-07" db="EMBL/GenBank/DDBJ databases">
        <title>First report of Bartonella spp. in marsupials in Brazil, with a description of Bartonella harrusi sp. nov. and new proposal for taxonomic reclassification of species of the genus Bartonella.</title>
        <authorList>
            <person name="Amaral R.B."/>
        </authorList>
    </citation>
    <scope>NUCLEOTIDE SEQUENCE</scope>
    <source>
        <strain evidence="8">117A</strain>
    </source>
</reference>
<dbReference type="PANTHER" id="PTHR11241:SF0">
    <property type="entry name" value="DEOXYURIDINE 5'-TRIPHOSPHATE NUCLEOTIDOHYDROLASE"/>
    <property type="match status" value="1"/>
</dbReference>
<evidence type="ECO:0000256" key="4">
    <source>
        <dbReference type="ARBA" id="ARBA00047686"/>
    </source>
</evidence>
<dbReference type="GO" id="GO:0004170">
    <property type="term" value="F:dUTP diphosphatase activity"/>
    <property type="evidence" value="ECO:0007669"/>
    <property type="project" value="UniProtKB-EC"/>
</dbReference>
<comment type="caution">
    <text evidence="5">Lacks conserved residue(s) required for the propagation of feature annotation.</text>
</comment>
<dbReference type="SUPFAM" id="SSF51283">
    <property type="entry name" value="dUTPase-like"/>
    <property type="match status" value="1"/>
</dbReference>
<protein>
    <recommendedName>
        <fullName evidence="5">Deoxyuridine 5'-triphosphate nucleotidohydrolase</fullName>
        <shortName evidence="5">dUTPase</shortName>
        <ecNumber evidence="5">3.6.1.23</ecNumber>
    </recommendedName>
    <alternativeName>
        <fullName evidence="5">dUTP pyrophosphatase</fullName>
    </alternativeName>
</protein>
<evidence type="ECO:0000256" key="6">
    <source>
        <dbReference type="SAM" id="MobiDB-lite"/>
    </source>
</evidence>
<evidence type="ECO:0000256" key="1">
    <source>
        <dbReference type="ARBA" id="ARBA00006581"/>
    </source>
</evidence>
<name>A0ABY5EVJ5_9HYPH</name>
<dbReference type="InterPro" id="IPR008181">
    <property type="entry name" value="dUTPase"/>
</dbReference>
<sequence>MPSTHLNNQTSPSSSKIVPPPSSHISLSIQRLEHGQGLELPHYATAGSAGLDLRAALGAEETMVLAPGQRALIPTGLIFHLQPGFEAQIRPRSGLALKHGITCLNTPGTIDSDYRGEVKILLINLGQEDFSIQRGMRIAQAVIAPVIQVNVSEIEPSEEENAHNNGESQAPTSRGAGGFGSTGHN</sequence>
<evidence type="ECO:0000256" key="3">
    <source>
        <dbReference type="ARBA" id="ARBA00023080"/>
    </source>
</evidence>
<feature type="compositionally biased region" description="Gly residues" evidence="6">
    <location>
        <begin position="175"/>
        <end position="185"/>
    </location>
</feature>
<comment type="catalytic activity">
    <reaction evidence="4 5">
        <text>dUTP + H2O = dUMP + diphosphate + H(+)</text>
        <dbReference type="Rhea" id="RHEA:10248"/>
        <dbReference type="ChEBI" id="CHEBI:15377"/>
        <dbReference type="ChEBI" id="CHEBI:15378"/>
        <dbReference type="ChEBI" id="CHEBI:33019"/>
        <dbReference type="ChEBI" id="CHEBI:61555"/>
        <dbReference type="ChEBI" id="CHEBI:246422"/>
        <dbReference type="EC" id="3.6.1.23"/>
    </reaction>
</comment>
<organism evidence="8 9">
    <name type="scientific">Bartonella harrusi</name>
    <dbReference type="NCBI Taxonomy" id="2961895"/>
    <lineage>
        <taxon>Bacteria</taxon>
        <taxon>Pseudomonadati</taxon>
        <taxon>Pseudomonadota</taxon>
        <taxon>Alphaproteobacteria</taxon>
        <taxon>Hyphomicrobiales</taxon>
        <taxon>Bartonellaceae</taxon>
        <taxon>Bartonella</taxon>
    </lineage>
</organism>
<dbReference type="InterPro" id="IPR036157">
    <property type="entry name" value="dUTPase-like_sf"/>
</dbReference>
<keyword evidence="5" id="KW-0460">Magnesium</keyword>
<dbReference type="Gene3D" id="2.70.40.10">
    <property type="match status" value="1"/>
</dbReference>
<feature type="domain" description="dUTPase-like" evidence="7">
    <location>
        <begin position="39"/>
        <end position="166"/>
    </location>
</feature>
<keyword evidence="5" id="KW-0479">Metal-binding</keyword>
<keyword evidence="2 5" id="KW-0378">Hydrolase</keyword>
<keyword evidence="9" id="KW-1185">Reference proteome</keyword>
<dbReference type="Proteomes" id="UP001059475">
    <property type="component" value="Chromosome"/>
</dbReference>
<dbReference type="InterPro" id="IPR029054">
    <property type="entry name" value="dUTPase-like"/>
</dbReference>
<dbReference type="Pfam" id="PF00692">
    <property type="entry name" value="dUTPase"/>
    <property type="match status" value="1"/>
</dbReference>